<evidence type="ECO:0000313" key="2">
    <source>
        <dbReference type="Proteomes" id="UP000248021"/>
    </source>
</evidence>
<dbReference type="CDD" id="cd07821">
    <property type="entry name" value="PYR_PYL_RCAR_like"/>
    <property type="match status" value="1"/>
</dbReference>
<organism evidence="1 2">
    <name type="scientific">Chelatococcus asaccharovorans</name>
    <dbReference type="NCBI Taxonomy" id="28210"/>
    <lineage>
        <taxon>Bacteria</taxon>
        <taxon>Pseudomonadati</taxon>
        <taxon>Pseudomonadota</taxon>
        <taxon>Alphaproteobacteria</taxon>
        <taxon>Hyphomicrobiales</taxon>
        <taxon>Chelatococcaceae</taxon>
        <taxon>Chelatococcus</taxon>
    </lineage>
</organism>
<dbReference type="Proteomes" id="UP000248021">
    <property type="component" value="Unassembled WGS sequence"/>
</dbReference>
<protein>
    <submittedName>
        <fullName evidence="1">Polyketide cyclase/dehydrase/lipid transport protein</fullName>
    </submittedName>
</protein>
<accession>A0A2V3TZM7</accession>
<reference evidence="1 2" key="1">
    <citation type="submission" date="2018-05" db="EMBL/GenBank/DDBJ databases">
        <title>Genomic Encyclopedia of Type Strains, Phase IV (KMG-IV): sequencing the most valuable type-strain genomes for metagenomic binning, comparative biology and taxonomic classification.</title>
        <authorList>
            <person name="Goeker M."/>
        </authorList>
    </citation>
    <scope>NUCLEOTIDE SEQUENCE [LARGE SCALE GENOMIC DNA]</scope>
    <source>
        <strain evidence="1 2">DSM 6462</strain>
    </source>
</reference>
<comment type="caution">
    <text evidence="1">The sequence shown here is derived from an EMBL/GenBank/DDBJ whole genome shotgun (WGS) entry which is preliminary data.</text>
</comment>
<dbReference type="Pfam" id="PF10604">
    <property type="entry name" value="Polyketide_cyc2"/>
    <property type="match status" value="1"/>
</dbReference>
<evidence type="ECO:0000313" key="1">
    <source>
        <dbReference type="EMBL" id="PXW55076.1"/>
    </source>
</evidence>
<dbReference type="PANTHER" id="PTHR39332">
    <property type="entry name" value="BLL4707 PROTEIN"/>
    <property type="match status" value="1"/>
</dbReference>
<keyword evidence="2" id="KW-1185">Reference proteome</keyword>
<proteinExistence type="predicted"/>
<name>A0A2V3TZM7_9HYPH</name>
<dbReference type="OrthoDB" id="1364128at2"/>
<dbReference type="Gene3D" id="3.30.530.20">
    <property type="match status" value="1"/>
</dbReference>
<dbReference type="PANTHER" id="PTHR39332:SF7">
    <property type="entry name" value="SRPBCC FAMILY PROTEIN"/>
    <property type="match status" value="1"/>
</dbReference>
<sequence>MAKVYVSGIIDAPVDKVWAYARDYNGHGEWHPLIAKSDVEDGKPSDQVGCVRNFTTTAGGHLRERLLSFSDLDRSFTYNILVSPMPIENYVATFAVKPITEGNKTFVEWYATFDVGPEDEARIRQQVGQDTFAAGIVALEKAVKAR</sequence>
<dbReference type="RefSeq" id="WP_110376685.1">
    <property type="nucleotide sequence ID" value="NZ_CAKNFM010000004.1"/>
</dbReference>
<dbReference type="InterPro" id="IPR023393">
    <property type="entry name" value="START-like_dom_sf"/>
</dbReference>
<dbReference type="InterPro" id="IPR019587">
    <property type="entry name" value="Polyketide_cyclase/dehydratase"/>
</dbReference>
<gene>
    <name evidence="1" type="ORF">C7450_11013</name>
</gene>
<dbReference type="AlphaFoldDB" id="A0A2V3TZM7"/>
<dbReference type="SUPFAM" id="SSF55961">
    <property type="entry name" value="Bet v1-like"/>
    <property type="match status" value="1"/>
</dbReference>
<dbReference type="EMBL" id="QJJK01000010">
    <property type="protein sequence ID" value="PXW55076.1"/>
    <property type="molecule type" value="Genomic_DNA"/>
</dbReference>